<protein>
    <submittedName>
        <fullName evidence="1">Uncharacterized protein</fullName>
    </submittedName>
</protein>
<keyword evidence="2" id="KW-1185">Reference proteome</keyword>
<organism evidence="1 2">
    <name type="scientific">Panicum virgatum</name>
    <name type="common">Blackwell switchgrass</name>
    <dbReference type="NCBI Taxonomy" id="38727"/>
    <lineage>
        <taxon>Eukaryota</taxon>
        <taxon>Viridiplantae</taxon>
        <taxon>Streptophyta</taxon>
        <taxon>Embryophyta</taxon>
        <taxon>Tracheophyta</taxon>
        <taxon>Spermatophyta</taxon>
        <taxon>Magnoliopsida</taxon>
        <taxon>Liliopsida</taxon>
        <taxon>Poales</taxon>
        <taxon>Poaceae</taxon>
        <taxon>PACMAD clade</taxon>
        <taxon>Panicoideae</taxon>
        <taxon>Panicodae</taxon>
        <taxon>Paniceae</taxon>
        <taxon>Panicinae</taxon>
        <taxon>Panicum</taxon>
        <taxon>Panicum sect. Hiantes</taxon>
    </lineage>
</organism>
<evidence type="ECO:0000313" key="1">
    <source>
        <dbReference type="EMBL" id="KAG2570621.1"/>
    </source>
</evidence>
<dbReference type="AlphaFoldDB" id="A0A8T0Q6V6"/>
<dbReference type="Proteomes" id="UP000823388">
    <property type="component" value="Chromosome 7K"/>
</dbReference>
<name>A0A8T0Q6V6_PANVG</name>
<dbReference type="EMBL" id="CM029049">
    <property type="protein sequence ID" value="KAG2570621.1"/>
    <property type="molecule type" value="Genomic_DNA"/>
</dbReference>
<reference evidence="1" key="1">
    <citation type="submission" date="2020-05" db="EMBL/GenBank/DDBJ databases">
        <title>WGS assembly of Panicum virgatum.</title>
        <authorList>
            <person name="Lovell J.T."/>
            <person name="Jenkins J."/>
            <person name="Shu S."/>
            <person name="Juenger T.E."/>
            <person name="Schmutz J."/>
        </authorList>
    </citation>
    <scope>NUCLEOTIDE SEQUENCE</scope>
    <source>
        <strain evidence="1">AP13</strain>
    </source>
</reference>
<proteinExistence type="predicted"/>
<comment type="caution">
    <text evidence="1">The sequence shown here is derived from an EMBL/GenBank/DDBJ whole genome shotgun (WGS) entry which is preliminary data.</text>
</comment>
<accession>A0A8T0Q6V6</accession>
<gene>
    <name evidence="1" type="ORF">PVAP13_7KG035800</name>
</gene>
<evidence type="ECO:0000313" key="2">
    <source>
        <dbReference type="Proteomes" id="UP000823388"/>
    </source>
</evidence>
<sequence>MVHGIRRPRLTVQAGASCVALSGDSTIPLPSPSPPPALWCHRLRAPPSPARATPMPPVPRPCYVIITSSLPSLSPLRQAEQSCRHPQILPSRPCTHSCAASYSTLAHRSLPALTPSPVGIGP</sequence>